<dbReference type="Pfam" id="PF20266">
    <property type="entry name" value="Mab-21_C"/>
    <property type="match status" value="1"/>
</dbReference>
<gene>
    <name evidence="11" type="ORF">pdam_00014151</name>
</gene>
<dbReference type="GO" id="GO:0005524">
    <property type="term" value="F:ATP binding"/>
    <property type="evidence" value="ECO:0007669"/>
    <property type="project" value="UniProtKB-KW"/>
</dbReference>
<feature type="domain" description="Mab-21-like HhH/H2TH-like" evidence="10">
    <location>
        <begin position="242"/>
        <end position="337"/>
    </location>
</feature>
<evidence type="ECO:0000259" key="9">
    <source>
        <dbReference type="Pfam" id="PF03281"/>
    </source>
</evidence>
<evidence type="ECO:0000256" key="4">
    <source>
        <dbReference type="ARBA" id="ARBA00022695"/>
    </source>
</evidence>
<comment type="similarity">
    <text evidence="2">Belongs to the mab-21 family.</text>
</comment>
<keyword evidence="12" id="KW-1185">Reference proteome</keyword>
<evidence type="ECO:0000256" key="1">
    <source>
        <dbReference type="ARBA" id="ARBA00001946"/>
    </source>
</evidence>
<evidence type="ECO:0000256" key="7">
    <source>
        <dbReference type="ARBA" id="ARBA00022840"/>
    </source>
</evidence>
<evidence type="ECO:0000259" key="10">
    <source>
        <dbReference type="Pfam" id="PF20266"/>
    </source>
</evidence>
<dbReference type="PANTHER" id="PTHR10656:SF42">
    <property type="entry name" value="CYCLIC GMP-AMP SYNTHASE-LIKE PROTEIN-RELATED"/>
    <property type="match status" value="1"/>
</dbReference>
<keyword evidence="3" id="KW-0808">Transferase</keyword>
<comment type="caution">
    <text evidence="11">The sequence shown here is derived from an EMBL/GenBank/DDBJ whole genome shotgun (WGS) entry which is preliminary data.</text>
</comment>
<sequence length="351" mass="40131">MSSFMYQVMAVAEARRGDASNLTGKLRAFSVKYVKISEDDMARARRLVTDYVQGQVMVFCKQRSSLPILKLEYTGSVYERLKTEAADEVDVMVVLKTTKGEIEVVGSRISGYVRLMARGDSVFRRYASQEGYIDPVRLRDSWFYSLVVQAVNDFDAKSPFSEVRLVVRYHGPAVQLDICRRGTNEKFLSVDLVPCFQLGESCYVAKPYNGSYPVSNHELLWRQSFSLQEKQILEYMDRDGGCRHELLRIVKTVVKKQATSLPLESYYLKTAFLHYIKGGGLQNWVNGDALGNHFLGFLRALQIFLERRNLPHHWLPGVNLLDDIAQVVTRNMAYRLQAILNSEAERNKILS</sequence>
<dbReference type="Proteomes" id="UP000275408">
    <property type="component" value="Unassembled WGS sequence"/>
</dbReference>
<evidence type="ECO:0000313" key="11">
    <source>
        <dbReference type="EMBL" id="RMX42734.1"/>
    </source>
</evidence>
<dbReference type="AlphaFoldDB" id="A0A3M6TNC2"/>
<comment type="cofactor">
    <cofactor evidence="1">
        <name>Mg(2+)</name>
        <dbReference type="ChEBI" id="CHEBI:18420"/>
    </cofactor>
</comment>
<organism evidence="11 12">
    <name type="scientific">Pocillopora damicornis</name>
    <name type="common">Cauliflower coral</name>
    <name type="synonym">Millepora damicornis</name>
    <dbReference type="NCBI Taxonomy" id="46731"/>
    <lineage>
        <taxon>Eukaryota</taxon>
        <taxon>Metazoa</taxon>
        <taxon>Cnidaria</taxon>
        <taxon>Anthozoa</taxon>
        <taxon>Hexacorallia</taxon>
        <taxon>Scleractinia</taxon>
        <taxon>Astrocoeniina</taxon>
        <taxon>Pocilloporidae</taxon>
        <taxon>Pocillopora</taxon>
    </lineage>
</organism>
<evidence type="ECO:0000313" key="12">
    <source>
        <dbReference type="Proteomes" id="UP000275408"/>
    </source>
</evidence>
<dbReference type="SMART" id="SM01265">
    <property type="entry name" value="Mab-21"/>
    <property type="match status" value="1"/>
</dbReference>
<keyword evidence="7" id="KW-0067">ATP-binding</keyword>
<dbReference type="InterPro" id="IPR046903">
    <property type="entry name" value="Mab-21-like_nuc_Trfase"/>
</dbReference>
<keyword evidence="8" id="KW-0460">Magnesium</keyword>
<proteinExistence type="inferred from homology"/>
<dbReference type="PANTHER" id="PTHR10656">
    <property type="entry name" value="CELL FATE DETERMINING PROTEIN MAB21-RELATED"/>
    <property type="match status" value="1"/>
</dbReference>
<dbReference type="InterPro" id="IPR024810">
    <property type="entry name" value="MAB21L/cGLR"/>
</dbReference>
<dbReference type="GO" id="GO:0016779">
    <property type="term" value="F:nucleotidyltransferase activity"/>
    <property type="evidence" value="ECO:0007669"/>
    <property type="project" value="UniProtKB-KW"/>
</dbReference>
<reference evidence="11 12" key="1">
    <citation type="journal article" date="2018" name="Sci. Rep.">
        <title>Comparative analysis of the Pocillopora damicornis genome highlights role of immune system in coral evolution.</title>
        <authorList>
            <person name="Cunning R."/>
            <person name="Bay R.A."/>
            <person name="Gillette P."/>
            <person name="Baker A.C."/>
            <person name="Traylor-Knowles N."/>
        </authorList>
    </citation>
    <scope>NUCLEOTIDE SEQUENCE [LARGE SCALE GENOMIC DNA]</scope>
    <source>
        <strain evidence="11">RSMAS</strain>
        <tissue evidence="11">Whole animal</tissue>
    </source>
</reference>
<evidence type="ECO:0000256" key="5">
    <source>
        <dbReference type="ARBA" id="ARBA00022723"/>
    </source>
</evidence>
<dbReference type="Pfam" id="PF03281">
    <property type="entry name" value="Mab-21"/>
    <property type="match status" value="1"/>
</dbReference>
<dbReference type="GO" id="GO:0046872">
    <property type="term" value="F:metal ion binding"/>
    <property type="evidence" value="ECO:0007669"/>
    <property type="project" value="UniProtKB-KW"/>
</dbReference>
<keyword evidence="5" id="KW-0479">Metal-binding</keyword>
<protein>
    <submittedName>
        <fullName evidence="11">Uncharacterized protein</fullName>
    </submittedName>
</protein>
<accession>A0A3M6TNC2</accession>
<dbReference type="EMBL" id="RCHS01003297">
    <property type="protein sequence ID" value="RMX42734.1"/>
    <property type="molecule type" value="Genomic_DNA"/>
</dbReference>
<evidence type="ECO:0000256" key="2">
    <source>
        <dbReference type="ARBA" id="ARBA00008307"/>
    </source>
</evidence>
<evidence type="ECO:0000256" key="3">
    <source>
        <dbReference type="ARBA" id="ARBA00022679"/>
    </source>
</evidence>
<keyword evidence="6" id="KW-0547">Nucleotide-binding</keyword>
<feature type="domain" description="Mab-21-like nucleotidyltransferase" evidence="9">
    <location>
        <begin position="78"/>
        <end position="234"/>
    </location>
</feature>
<keyword evidence="4" id="KW-0548">Nucleotidyltransferase</keyword>
<name>A0A3M6TNC2_POCDA</name>
<evidence type="ECO:0000256" key="6">
    <source>
        <dbReference type="ARBA" id="ARBA00022741"/>
    </source>
</evidence>
<dbReference type="Gene3D" id="3.30.460.90">
    <property type="match status" value="1"/>
</dbReference>
<dbReference type="Gene3D" id="1.10.1410.40">
    <property type="match status" value="1"/>
</dbReference>
<dbReference type="OrthoDB" id="6054650at2759"/>
<evidence type="ECO:0000256" key="8">
    <source>
        <dbReference type="ARBA" id="ARBA00022842"/>
    </source>
</evidence>
<dbReference type="InterPro" id="IPR046906">
    <property type="entry name" value="Mab-21_HhH/H2TH-like"/>
</dbReference>